<feature type="region of interest" description="Disordered" evidence="1">
    <location>
        <begin position="463"/>
        <end position="526"/>
    </location>
</feature>
<feature type="compositionally biased region" description="Low complexity" evidence="1">
    <location>
        <begin position="169"/>
        <end position="184"/>
    </location>
</feature>
<dbReference type="RefSeq" id="WP_110790629.1">
    <property type="nucleotide sequence ID" value="NZ_QJRY01000002.1"/>
</dbReference>
<feature type="region of interest" description="Disordered" evidence="1">
    <location>
        <begin position="111"/>
        <end position="132"/>
    </location>
</feature>
<protein>
    <recommendedName>
        <fullName evidence="5">Flagellar biosynthesis protein FliO</fullName>
    </recommendedName>
</protein>
<gene>
    <name evidence="3" type="ORF">DMY87_07255</name>
</gene>
<keyword evidence="2" id="KW-0472">Membrane</keyword>
<dbReference type="PANTHER" id="PTHR38766:SF1">
    <property type="entry name" value="FLAGELLAR PROTEIN FLIO"/>
    <property type="match status" value="1"/>
</dbReference>
<keyword evidence="2" id="KW-0812">Transmembrane</keyword>
<keyword evidence="2" id="KW-1133">Transmembrane helix</keyword>
<evidence type="ECO:0000313" key="4">
    <source>
        <dbReference type="Proteomes" id="UP000247536"/>
    </source>
</evidence>
<feature type="compositionally biased region" description="Low complexity" evidence="1">
    <location>
        <begin position="309"/>
        <end position="322"/>
    </location>
</feature>
<feature type="compositionally biased region" description="Basic and acidic residues" evidence="1">
    <location>
        <begin position="296"/>
        <end position="308"/>
    </location>
</feature>
<evidence type="ECO:0008006" key="5">
    <source>
        <dbReference type="Google" id="ProtNLM"/>
    </source>
</evidence>
<feature type="region of interest" description="Disordered" evidence="1">
    <location>
        <begin position="413"/>
        <end position="448"/>
    </location>
</feature>
<keyword evidence="4" id="KW-1185">Reference proteome</keyword>
<organism evidence="3 4">
    <name type="scientific">Rhizobium wuzhouense</name>
    <dbReference type="NCBI Taxonomy" id="1986026"/>
    <lineage>
        <taxon>Bacteria</taxon>
        <taxon>Pseudomonadati</taxon>
        <taxon>Pseudomonadota</taxon>
        <taxon>Alphaproteobacteria</taxon>
        <taxon>Hyphomicrobiales</taxon>
        <taxon>Rhizobiaceae</taxon>
        <taxon>Rhizobium/Agrobacterium group</taxon>
        <taxon>Rhizobium</taxon>
    </lineage>
</organism>
<feature type="region of interest" description="Disordered" evidence="1">
    <location>
        <begin position="280"/>
        <end position="396"/>
    </location>
</feature>
<feature type="transmembrane region" description="Helical" evidence="2">
    <location>
        <begin position="12"/>
        <end position="34"/>
    </location>
</feature>
<feature type="region of interest" description="Disordered" evidence="1">
    <location>
        <begin position="144"/>
        <end position="203"/>
    </location>
</feature>
<sequence>MLDELISAYGSRFLVAALGVSLALLCLFIVLWILRNRAPSPFVRGGRNRQPRLQVLDAAAIDTRRRIVLIRRDNVEHLVMIGGPTDLVIESGIGDERHYLTARALQTAAADEEARLGHQSTASLPAAPPIQAPSLVADPIQSESLVPQPSARKDRVPQRTSQRPRIEQPDAAAPAVAAPRAPQPMTNVPQPRPIPTNERPAEDRLKAEPVAADAPKPPISAASPAPVTSAQLAAAPVATPVVPSQTAVAATATSLATGSTVPAAIATGSAISATFSPELHADRPVGAPSTLQPEPAVERPAPRGRLVEEPAPVVEPEPMVEAASREPGLEASVAPAVSIEPQPQPDAPAVDRPPQATQGLAPSVEAVRSPVIDASVDEAPAPTAGTVSTIGEAGSNASAEDVLEAARARVLSTAPADQFSGQFDETRFTPKQDEAGDENPQAEGTKRDLSDFERVLEEEMALHIAADPGPPRPEASPTTPIPALLPETRPDRPRPPIGAMVAEPRQAAAPAGTNPAQPAEEPNLQNEIARIFGEMSASRNP</sequence>
<dbReference type="EMBL" id="QJRY01000002">
    <property type="protein sequence ID" value="PYB75242.1"/>
    <property type="molecule type" value="Genomic_DNA"/>
</dbReference>
<dbReference type="Proteomes" id="UP000247536">
    <property type="component" value="Unassembled WGS sequence"/>
</dbReference>
<accession>A0ABX5NXV3</accession>
<comment type="caution">
    <text evidence="3">The sequence shown here is derived from an EMBL/GenBank/DDBJ whole genome shotgun (WGS) entry which is preliminary data.</text>
</comment>
<dbReference type="InterPro" id="IPR052205">
    <property type="entry name" value="FliO/MopB"/>
</dbReference>
<name>A0ABX5NXV3_9HYPH</name>
<feature type="compositionally biased region" description="Basic and acidic residues" evidence="1">
    <location>
        <begin position="424"/>
        <end position="434"/>
    </location>
</feature>
<dbReference type="PANTHER" id="PTHR38766">
    <property type="entry name" value="FLAGELLAR PROTEIN FLIO"/>
    <property type="match status" value="1"/>
</dbReference>
<evidence type="ECO:0000313" key="3">
    <source>
        <dbReference type="EMBL" id="PYB75242.1"/>
    </source>
</evidence>
<reference evidence="3 4" key="1">
    <citation type="submission" date="2018-06" db="EMBL/GenBank/DDBJ databases">
        <title>Rhizobium wuzhouense sp. nov., isolated from roots of Oryza officinalis.</title>
        <authorList>
            <person name="Yuan T."/>
        </authorList>
    </citation>
    <scope>NUCLEOTIDE SEQUENCE [LARGE SCALE GENOMIC DNA]</scope>
    <source>
        <strain evidence="3 4">W44</strain>
    </source>
</reference>
<evidence type="ECO:0000256" key="2">
    <source>
        <dbReference type="SAM" id="Phobius"/>
    </source>
</evidence>
<evidence type="ECO:0000256" key="1">
    <source>
        <dbReference type="SAM" id="MobiDB-lite"/>
    </source>
</evidence>
<proteinExistence type="predicted"/>